<feature type="domain" description="PRD" evidence="2">
    <location>
        <begin position="178"/>
        <end position="284"/>
    </location>
</feature>
<protein>
    <submittedName>
        <fullName evidence="3">Transcription antiterminator BglG</fullName>
    </submittedName>
</protein>
<proteinExistence type="predicted"/>
<organism evidence="3 4">
    <name type="scientific">Clostridium tagluense</name>
    <dbReference type="NCBI Taxonomy" id="360422"/>
    <lineage>
        <taxon>Bacteria</taxon>
        <taxon>Bacillati</taxon>
        <taxon>Bacillota</taxon>
        <taxon>Clostridia</taxon>
        <taxon>Eubacteriales</taxon>
        <taxon>Clostridiaceae</taxon>
        <taxon>Clostridium</taxon>
    </lineage>
</organism>
<dbReference type="PROSITE" id="PS51372">
    <property type="entry name" value="PRD_2"/>
    <property type="match status" value="2"/>
</dbReference>
<accession>A0A401URT0</accession>
<dbReference type="InterPro" id="IPR011608">
    <property type="entry name" value="PRD"/>
</dbReference>
<dbReference type="Pfam" id="PF03123">
    <property type="entry name" value="CAT_RBD"/>
    <property type="match status" value="1"/>
</dbReference>
<dbReference type="Gene3D" id="1.20.58.1950">
    <property type="match status" value="1"/>
</dbReference>
<evidence type="ECO:0000313" key="4">
    <source>
        <dbReference type="Proteomes" id="UP000287872"/>
    </source>
</evidence>
<dbReference type="PANTHER" id="PTHR30185:SF16">
    <property type="entry name" value="PROTEIN GLCT"/>
    <property type="match status" value="1"/>
</dbReference>
<dbReference type="Gene3D" id="1.10.1790.10">
    <property type="entry name" value="PRD domain"/>
    <property type="match status" value="1"/>
</dbReference>
<dbReference type="Gene3D" id="2.30.24.10">
    <property type="entry name" value="CAT RNA-binding domain"/>
    <property type="match status" value="1"/>
</dbReference>
<dbReference type="AlphaFoldDB" id="A0A401URT0"/>
<dbReference type="GO" id="GO:0006355">
    <property type="term" value="P:regulation of DNA-templated transcription"/>
    <property type="evidence" value="ECO:0007669"/>
    <property type="project" value="InterPro"/>
</dbReference>
<dbReference type="Proteomes" id="UP000287872">
    <property type="component" value="Unassembled WGS sequence"/>
</dbReference>
<dbReference type="SUPFAM" id="SSF63520">
    <property type="entry name" value="PTS-regulatory domain, PRD"/>
    <property type="match status" value="2"/>
</dbReference>
<evidence type="ECO:0000259" key="2">
    <source>
        <dbReference type="PROSITE" id="PS51372"/>
    </source>
</evidence>
<dbReference type="InterPro" id="IPR050661">
    <property type="entry name" value="BglG_antiterminators"/>
</dbReference>
<dbReference type="Pfam" id="PF00874">
    <property type="entry name" value="PRD"/>
    <property type="match status" value="2"/>
</dbReference>
<dbReference type="EMBL" id="BHYK01000029">
    <property type="protein sequence ID" value="GCD12269.1"/>
    <property type="molecule type" value="Genomic_DNA"/>
</dbReference>
<dbReference type="RefSeq" id="WP_125004810.1">
    <property type="nucleotide sequence ID" value="NZ_BHYK01000029.1"/>
</dbReference>
<keyword evidence="4" id="KW-1185">Reference proteome</keyword>
<dbReference type="InterPro" id="IPR036634">
    <property type="entry name" value="PRD_sf"/>
</dbReference>
<dbReference type="OrthoDB" id="9813552at2"/>
<dbReference type="GO" id="GO:0003723">
    <property type="term" value="F:RNA binding"/>
    <property type="evidence" value="ECO:0007669"/>
    <property type="project" value="InterPro"/>
</dbReference>
<dbReference type="PANTHER" id="PTHR30185">
    <property type="entry name" value="CRYPTIC BETA-GLUCOSIDE BGL OPERON ANTITERMINATOR"/>
    <property type="match status" value="1"/>
</dbReference>
<reference evidence="3 4" key="1">
    <citation type="submission" date="2018-11" db="EMBL/GenBank/DDBJ databases">
        <title>Genome sequencing and assembly of Clostridium tagluense strain A121.</title>
        <authorList>
            <person name="Murakami T."/>
            <person name="Segawa T."/>
            <person name="Shcherbakova V.A."/>
            <person name="Mori H."/>
            <person name="Yoshimura Y."/>
        </authorList>
    </citation>
    <scope>NUCLEOTIDE SEQUENCE [LARGE SCALE GENOMIC DNA]</scope>
    <source>
        <strain evidence="3 4">A121</strain>
    </source>
</reference>
<keyword evidence="1" id="KW-0677">Repeat</keyword>
<gene>
    <name evidence="3" type="ORF">Ctaglu_38920</name>
</gene>
<sequence length="290" mass="33536">MKIATSDFNVIKVFNNNIVLVYQASVEKILCEKGIGLGKHSGDSISRNALIEKTFFIKNKINKVNFHELVNSLDAEVIGLCEEIIYMISKELNEDLHEKVHISLIDHIAFTLKRLKNGDNIENPFLDEIETLFPIEFELAQKAATIIEDKTKIHIPDDEIGFITLHIYSARNERGLANTIKYAFVSNTIIKMIEDELNVKIDRKSLDYARFITHIRFAIQRILGNIPVKNKLVNTIKRKYDPCFKLAQKISKFVEGEFELKVVEEETAYLAIHIQRFKSNRLKKRKKVTF</sequence>
<name>A0A401URT0_9CLOT</name>
<dbReference type="SMART" id="SM01061">
    <property type="entry name" value="CAT_RBD"/>
    <property type="match status" value="1"/>
</dbReference>
<evidence type="ECO:0000256" key="1">
    <source>
        <dbReference type="ARBA" id="ARBA00022737"/>
    </source>
</evidence>
<dbReference type="InterPro" id="IPR004341">
    <property type="entry name" value="CAT_RNA-bd_dom"/>
</dbReference>
<dbReference type="SUPFAM" id="SSF50151">
    <property type="entry name" value="SacY-like RNA-binding domain"/>
    <property type="match status" value="1"/>
</dbReference>
<dbReference type="InterPro" id="IPR036650">
    <property type="entry name" value="CAT_RNA-bd_dom_sf"/>
</dbReference>
<comment type="caution">
    <text evidence="3">The sequence shown here is derived from an EMBL/GenBank/DDBJ whole genome shotgun (WGS) entry which is preliminary data.</text>
</comment>
<dbReference type="Gene3D" id="1.20.890.100">
    <property type="match status" value="1"/>
</dbReference>
<feature type="domain" description="PRD" evidence="2">
    <location>
        <begin position="72"/>
        <end position="177"/>
    </location>
</feature>
<evidence type="ECO:0000313" key="3">
    <source>
        <dbReference type="EMBL" id="GCD12269.1"/>
    </source>
</evidence>